<evidence type="ECO:0000256" key="3">
    <source>
        <dbReference type="ARBA" id="ARBA00022705"/>
    </source>
</evidence>
<dbReference type="GO" id="GO:0003910">
    <property type="term" value="F:DNA ligase (ATP) activity"/>
    <property type="evidence" value="ECO:0007669"/>
    <property type="project" value="UniProtKB-UniRule"/>
</dbReference>
<dbReference type="GO" id="GO:0006260">
    <property type="term" value="P:DNA replication"/>
    <property type="evidence" value="ECO:0007669"/>
    <property type="project" value="UniProtKB-UniRule"/>
</dbReference>
<dbReference type="NCBIfam" id="TIGR00574">
    <property type="entry name" value="dnl1"/>
    <property type="match status" value="1"/>
</dbReference>
<dbReference type="GO" id="GO:0046872">
    <property type="term" value="F:metal ion binding"/>
    <property type="evidence" value="ECO:0007669"/>
    <property type="project" value="UniProtKB-KW"/>
</dbReference>
<feature type="binding site" evidence="14">
    <location>
        <position position="213"/>
    </location>
    <ligand>
        <name>ATP</name>
        <dbReference type="ChEBI" id="CHEBI:30616"/>
    </ligand>
</feature>
<accession>A0A290Z0F4</accession>
<dbReference type="Pfam" id="PF01068">
    <property type="entry name" value="DNA_ligase_A_M"/>
    <property type="match status" value="1"/>
</dbReference>
<dbReference type="AlphaFoldDB" id="A0A290Z0F4"/>
<dbReference type="InterPro" id="IPR016059">
    <property type="entry name" value="DNA_ligase_ATP-dep_CS"/>
</dbReference>
<keyword evidence="2 14" id="KW-0132">Cell division</keyword>
<feature type="binding site" evidence="14">
    <location>
        <position position="220"/>
    </location>
    <ligand>
        <name>ATP</name>
        <dbReference type="ChEBI" id="CHEBI:30616"/>
    </ligand>
</feature>
<dbReference type="FunFam" id="2.40.50.140:FF:000163">
    <property type="entry name" value="Probable DNA ligase"/>
    <property type="match status" value="1"/>
</dbReference>
<dbReference type="GO" id="GO:0005524">
    <property type="term" value="F:ATP binding"/>
    <property type="evidence" value="ECO:0007669"/>
    <property type="project" value="UniProtKB-UniRule"/>
</dbReference>
<evidence type="ECO:0000256" key="5">
    <source>
        <dbReference type="ARBA" id="ARBA00022741"/>
    </source>
</evidence>
<evidence type="ECO:0000256" key="2">
    <source>
        <dbReference type="ARBA" id="ARBA00022618"/>
    </source>
</evidence>
<dbReference type="InterPro" id="IPR012310">
    <property type="entry name" value="DNA_ligase_ATP-dep_cent"/>
</dbReference>
<evidence type="ECO:0000256" key="10">
    <source>
        <dbReference type="ARBA" id="ARBA00023204"/>
    </source>
</evidence>
<dbReference type="InterPro" id="IPR000977">
    <property type="entry name" value="DNA_ligase_ATP-dep"/>
</dbReference>
<keyword evidence="1 14" id="KW-0436">Ligase</keyword>
<keyword evidence="11 14" id="KW-0131">Cell cycle</keyword>
<evidence type="ECO:0000313" key="20">
    <source>
        <dbReference type="Proteomes" id="UP000218505"/>
    </source>
</evidence>
<evidence type="ECO:0000256" key="6">
    <source>
        <dbReference type="ARBA" id="ARBA00022763"/>
    </source>
</evidence>
<dbReference type="PANTHER" id="PTHR45674">
    <property type="entry name" value="DNA LIGASE 1/3 FAMILY MEMBER"/>
    <property type="match status" value="1"/>
</dbReference>
<comment type="catalytic activity">
    <reaction evidence="12 14 15">
        <text>ATP + (deoxyribonucleotide)n-3'-hydroxyl + 5'-phospho-(deoxyribonucleotide)m = (deoxyribonucleotide)n+m + AMP + diphosphate.</text>
        <dbReference type="EC" id="6.5.1.1"/>
    </reaction>
</comment>
<dbReference type="InterPro" id="IPR022865">
    <property type="entry name" value="DNA_ligae_ATP-dep_bac/arc"/>
</dbReference>
<evidence type="ECO:0000256" key="11">
    <source>
        <dbReference type="ARBA" id="ARBA00023306"/>
    </source>
</evidence>
<evidence type="ECO:0000256" key="12">
    <source>
        <dbReference type="ARBA" id="ARBA00034003"/>
    </source>
</evidence>
<evidence type="ECO:0000256" key="16">
    <source>
        <dbReference type="RuleBase" id="RU004196"/>
    </source>
</evidence>
<dbReference type="GO" id="GO:0006281">
    <property type="term" value="P:DNA repair"/>
    <property type="evidence" value="ECO:0007669"/>
    <property type="project" value="UniProtKB-UniRule"/>
</dbReference>
<dbReference type="PANTHER" id="PTHR45674:SF13">
    <property type="entry name" value="DNA LIGASE-RELATED"/>
    <property type="match status" value="1"/>
</dbReference>
<keyword evidence="6 14" id="KW-0227">DNA damage</keyword>
<dbReference type="SUPFAM" id="SSF50249">
    <property type="entry name" value="Nucleic acid-binding proteins"/>
    <property type="match status" value="1"/>
</dbReference>
<dbReference type="InterPro" id="IPR036599">
    <property type="entry name" value="DNA_ligase_N_sf"/>
</dbReference>
<evidence type="ECO:0000256" key="9">
    <source>
        <dbReference type="ARBA" id="ARBA00023172"/>
    </source>
</evidence>
<dbReference type="SUPFAM" id="SSF117018">
    <property type="entry name" value="ATP-dependent DNA ligase DNA-binding domain"/>
    <property type="match status" value="1"/>
</dbReference>
<evidence type="ECO:0000256" key="13">
    <source>
        <dbReference type="ARBA" id="ARBA00054532"/>
    </source>
</evidence>
<dbReference type="InterPro" id="IPR050191">
    <property type="entry name" value="ATP-dep_DNA_ligase"/>
</dbReference>
<keyword evidence="20" id="KW-1185">Reference proteome</keyword>
<dbReference type="GO" id="GO:0071897">
    <property type="term" value="P:DNA biosynthetic process"/>
    <property type="evidence" value="ECO:0007669"/>
    <property type="project" value="InterPro"/>
</dbReference>
<dbReference type="InterPro" id="IPR012309">
    <property type="entry name" value="DNA_ligase_ATP-dep_C"/>
</dbReference>
<feature type="binding site" evidence="14">
    <location>
        <position position="264"/>
    </location>
    <ligand>
        <name>ATP</name>
        <dbReference type="ChEBI" id="CHEBI:30616"/>
    </ligand>
</feature>
<dbReference type="Gene3D" id="2.40.50.140">
    <property type="entry name" value="Nucleic acid-binding proteins"/>
    <property type="match status" value="1"/>
</dbReference>
<keyword evidence="10 14" id="KW-0234">DNA repair</keyword>
<feature type="binding site" evidence="14">
    <location>
        <position position="235"/>
    </location>
    <ligand>
        <name>ATP</name>
        <dbReference type="ChEBI" id="CHEBI:30616"/>
    </ligand>
</feature>
<dbReference type="PROSITE" id="PS00697">
    <property type="entry name" value="DNA_LIGASE_A1"/>
    <property type="match status" value="1"/>
</dbReference>
<dbReference type="EC" id="6.5.1.1" evidence="14"/>
<dbReference type="Pfam" id="PF04675">
    <property type="entry name" value="DNA_ligase_A_N"/>
    <property type="match status" value="1"/>
</dbReference>
<dbReference type="Gene3D" id="3.30.470.30">
    <property type="entry name" value="DNA ligase/mRNA capping enzyme"/>
    <property type="match status" value="1"/>
</dbReference>
<comment type="cofactor">
    <cofactor evidence="14">
        <name>Mg(2+)</name>
        <dbReference type="ChEBI" id="CHEBI:18420"/>
    </cofactor>
</comment>
<keyword evidence="5 14" id="KW-0547">Nucleotide-binding</keyword>
<keyword evidence="7 14" id="KW-0067">ATP-binding</keyword>
<protein>
    <recommendedName>
        <fullName evidence="14">Probable DNA ligase</fullName>
        <ecNumber evidence="14">6.5.1.1</ecNumber>
    </recommendedName>
    <alternativeName>
        <fullName evidence="14">Polydeoxyribonucleotide synthase [ATP]</fullName>
    </alternativeName>
</protein>
<dbReference type="EMBL" id="CP023445">
    <property type="protein sequence ID" value="ATE52484.1"/>
    <property type="molecule type" value="Genomic_DNA"/>
</dbReference>
<proteinExistence type="inferred from homology"/>
<dbReference type="SUPFAM" id="SSF56091">
    <property type="entry name" value="DNA ligase/mRNA capping enzyme, catalytic domain"/>
    <property type="match status" value="1"/>
</dbReference>
<dbReference type="Proteomes" id="UP000218505">
    <property type="component" value="Chromosome"/>
</dbReference>
<feature type="domain" description="ATP-dependent DNA ligase family profile" evidence="18">
    <location>
        <begin position="287"/>
        <end position="410"/>
    </location>
</feature>
<dbReference type="GO" id="GO:0051301">
    <property type="term" value="P:cell division"/>
    <property type="evidence" value="ECO:0007669"/>
    <property type="project" value="UniProtKB-KW"/>
</dbReference>
<reference evidence="19" key="1">
    <citation type="submission" date="2017-09" db="EMBL/GenBank/DDBJ databases">
        <title>Complete Genome Sequence of ansamitocin-producing Bacterium Actinosynnema pretiosum X47.</title>
        <authorList>
            <person name="Cao G."/>
            <person name="Zong G."/>
            <person name="Zhong C."/>
            <person name="Fu J."/>
        </authorList>
    </citation>
    <scope>NUCLEOTIDE SEQUENCE [LARGE SCALE GENOMIC DNA]</scope>
    <source>
        <strain evidence="19">X47</strain>
    </source>
</reference>
<evidence type="ECO:0000256" key="7">
    <source>
        <dbReference type="ARBA" id="ARBA00022840"/>
    </source>
</evidence>
<keyword evidence="8 14" id="KW-0460">Magnesium</keyword>
<gene>
    <name evidence="14" type="primary">lig</name>
    <name evidence="19" type="ORF">CNX65_03590</name>
</gene>
<evidence type="ECO:0000256" key="1">
    <source>
        <dbReference type="ARBA" id="ARBA00022598"/>
    </source>
</evidence>
<dbReference type="HAMAP" id="MF_00407">
    <property type="entry name" value="DNA_ligase"/>
    <property type="match status" value="1"/>
</dbReference>
<organism evidence="19 20">
    <name type="scientific">Actinosynnema pretiosum</name>
    <dbReference type="NCBI Taxonomy" id="42197"/>
    <lineage>
        <taxon>Bacteria</taxon>
        <taxon>Bacillati</taxon>
        <taxon>Actinomycetota</taxon>
        <taxon>Actinomycetes</taxon>
        <taxon>Pseudonocardiales</taxon>
        <taxon>Pseudonocardiaceae</taxon>
        <taxon>Actinosynnema</taxon>
    </lineage>
</organism>
<keyword evidence="9 14" id="KW-0233">DNA recombination</keyword>
<dbReference type="InterPro" id="IPR012308">
    <property type="entry name" value="DNA_ligase_ATP-dep_N"/>
</dbReference>
<feature type="region of interest" description="Disordered" evidence="17">
    <location>
        <begin position="505"/>
        <end position="539"/>
    </location>
</feature>
<evidence type="ECO:0000256" key="14">
    <source>
        <dbReference type="HAMAP-Rule" id="MF_00407"/>
    </source>
</evidence>
<dbReference type="NCBIfam" id="NF002868">
    <property type="entry name" value="PRK03180.1"/>
    <property type="match status" value="1"/>
</dbReference>
<evidence type="ECO:0000259" key="18">
    <source>
        <dbReference type="PROSITE" id="PS50160"/>
    </source>
</evidence>
<evidence type="ECO:0000256" key="15">
    <source>
        <dbReference type="RuleBase" id="RU000617"/>
    </source>
</evidence>
<dbReference type="GO" id="GO:0003677">
    <property type="term" value="F:DNA binding"/>
    <property type="evidence" value="ECO:0007669"/>
    <property type="project" value="InterPro"/>
</dbReference>
<evidence type="ECO:0000313" key="19">
    <source>
        <dbReference type="EMBL" id="ATE52484.1"/>
    </source>
</evidence>
<evidence type="ECO:0000256" key="17">
    <source>
        <dbReference type="SAM" id="MobiDB-lite"/>
    </source>
</evidence>
<dbReference type="RefSeq" id="WP_096491491.1">
    <property type="nucleotide sequence ID" value="NZ_CP023445.1"/>
</dbReference>
<feature type="binding site" evidence="14">
    <location>
        <position position="299"/>
    </location>
    <ligand>
        <name>ATP</name>
        <dbReference type="ChEBI" id="CHEBI:30616"/>
    </ligand>
</feature>
<dbReference type="Gene3D" id="1.10.3260.10">
    <property type="entry name" value="DNA ligase, ATP-dependent, N-terminal domain"/>
    <property type="match status" value="1"/>
</dbReference>
<dbReference type="PROSITE" id="PS50160">
    <property type="entry name" value="DNA_LIGASE_A3"/>
    <property type="match status" value="1"/>
</dbReference>
<evidence type="ECO:0000256" key="4">
    <source>
        <dbReference type="ARBA" id="ARBA00022723"/>
    </source>
</evidence>
<comment type="similarity">
    <text evidence="14 16">Belongs to the ATP-dependent DNA ligase family.</text>
</comment>
<sequence length="539" mass="56850">MLFSRVVEVSAEVGSTRSRLAKVSALAGLLRGVEDTGAAGDAEAVVSFLVGVPRQGRIGAGFRTARQLAAPPADEASLRVSDVDGALGEFAAESGKGSAARRAALLAALFAGATAEEQDFLKRLLTGELRQGALEGVMLDAVARAAGVPGEAVRRAFMLSGELPATAAAALRDGVDGLARFRLEVGRPVRPMLASPAESLEDALAGSGPVVVEHKLDGARIQVHRDGDGVRVFTRTLREITGTVPELVELVRGLPCRSVVLDGETLALRDDGKPRPFQETMSRFGAQDERELLLSPFFFDCLHLDGDDLLDRPLRERLAALRSAAGRHVVPGVADATPESAAGVLRDALDGGHEGVVVKDLDAPYAAGRRGKAWRKVKPVHTLDLVVLAVEWGSGRREGLLSNLHLGARDADGGPPVMVGKTFKGLTDELLAWQTQALLAIAEERGEWVVRVRPELVVEIELDGAQVSHRYPGGVALRFARVVRYRPDKTAAEADTLDAVRAMLPERAAPGGAAGATPLDPREPTAAGPRSQDTAGDHG</sequence>
<dbReference type="GO" id="GO:0006310">
    <property type="term" value="P:DNA recombination"/>
    <property type="evidence" value="ECO:0007669"/>
    <property type="project" value="UniProtKB-UniRule"/>
</dbReference>
<keyword evidence="3 14" id="KW-0235">DNA replication</keyword>
<name>A0A290Z0F4_9PSEU</name>
<feature type="binding site" evidence="14">
    <location>
        <position position="376"/>
    </location>
    <ligand>
        <name>ATP</name>
        <dbReference type="ChEBI" id="CHEBI:30616"/>
    </ligand>
</feature>
<feature type="binding site" evidence="14">
    <location>
        <position position="370"/>
    </location>
    <ligand>
        <name>ATP</name>
        <dbReference type="ChEBI" id="CHEBI:30616"/>
    </ligand>
</feature>
<dbReference type="InterPro" id="IPR012340">
    <property type="entry name" value="NA-bd_OB-fold"/>
</dbReference>
<feature type="active site" description="N6-AMP-lysine intermediate" evidence="14">
    <location>
        <position position="215"/>
    </location>
</feature>
<comment type="function">
    <text evidence="13 14">DNA ligase that seals nicks in double-stranded DNA during DNA replication, DNA recombination and DNA repair.</text>
</comment>
<evidence type="ECO:0000256" key="8">
    <source>
        <dbReference type="ARBA" id="ARBA00022842"/>
    </source>
</evidence>
<keyword evidence="4 14" id="KW-0479">Metal-binding</keyword>
<dbReference type="KEGG" id="apre:CNX65_03590"/>
<dbReference type="Pfam" id="PF04679">
    <property type="entry name" value="DNA_ligase_A_C"/>
    <property type="match status" value="1"/>
</dbReference>